<feature type="transmembrane region" description="Helical" evidence="7">
    <location>
        <begin position="106"/>
        <end position="126"/>
    </location>
</feature>
<sequence length="185" mass="20436">MLKELFISFFKIGLFTFGGGYAMLPLIEKELVEKRRWITQEELMEMFIVSQMTPGTIAINASTFIGSKKAGKLGGFVASLGIIFPSLIIITLIYNFLGESFDNPVIHSIFLGIRACIIGLIASSTLKICRKSFISGMSYIIFIIAFILLLIFDISPILLILLGALLGAVTTFFLPSRIKSILEVK</sequence>
<keyword evidence="4 7" id="KW-0812">Transmembrane</keyword>
<dbReference type="InterPro" id="IPR052518">
    <property type="entry name" value="CHR_Transporter"/>
</dbReference>
<name>A0ABX9KDP7_9FUSO</name>
<evidence type="ECO:0000256" key="3">
    <source>
        <dbReference type="ARBA" id="ARBA00022475"/>
    </source>
</evidence>
<dbReference type="Pfam" id="PF02417">
    <property type="entry name" value="Chromate_transp"/>
    <property type="match status" value="1"/>
</dbReference>
<feature type="transmembrane region" description="Helical" evidence="7">
    <location>
        <begin position="6"/>
        <end position="27"/>
    </location>
</feature>
<accession>A0ABX9KDP7</accession>
<comment type="caution">
    <text evidence="8">The sequence shown here is derived from an EMBL/GenBank/DDBJ whole genome shotgun (WGS) entry which is preliminary data.</text>
</comment>
<proteinExistence type="inferred from homology"/>
<evidence type="ECO:0000256" key="4">
    <source>
        <dbReference type="ARBA" id="ARBA00022692"/>
    </source>
</evidence>
<keyword evidence="5 7" id="KW-1133">Transmembrane helix</keyword>
<gene>
    <name evidence="8" type="ORF">DYH56_14850</name>
</gene>
<evidence type="ECO:0000256" key="7">
    <source>
        <dbReference type="SAM" id="Phobius"/>
    </source>
</evidence>
<comment type="similarity">
    <text evidence="2">Belongs to the chromate ion transporter (CHR) (TC 2.A.51) family.</text>
</comment>
<evidence type="ECO:0000256" key="6">
    <source>
        <dbReference type="ARBA" id="ARBA00023136"/>
    </source>
</evidence>
<evidence type="ECO:0000256" key="1">
    <source>
        <dbReference type="ARBA" id="ARBA00004651"/>
    </source>
</evidence>
<dbReference type="EMBL" id="QUAJ01000045">
    <property type="protein sequence ID" value="REI39417.1"/>
    <property type="molecule type" value="Genomic_DNA"/>
</dbReference>
<comment type="subcellular location">
    <subcellularLocation>
        <location evidence="1">Cell membrane</location>
        <topology evidence="1">Multi-pass membrane protein</topology>
    </subcellularLocation>
</comment>
<dbReference type="PANTHER" id="PTHR43663">
    <property type="entry name" value="CHROMATE TRANSPORT PROTEIN-RELATED"/>
    <property type="match status" value="1"/>
</dbReference>
<keyword evidence="6 7" id="KW-0472">Membrane</keyword>
<keyword evidence="9" id="KW-1185">Reference proteome</keyword>
<feature type="transmembrane region" description="Helical" evidence="7">
    <location>
        <begin position="157"/>
        <end position="175"/>
    </location>
</feature>
<dbReference type="InterPro" id="IPR003370">
    <property type="entry name" value="Chromate_transpt"/>
</dbReference>
<evidence type="ECO:0000256" key="2">
    <source>
        <dbReference type="ARBA" id="ARBA00005262"/>
    </source>
</evidence>
<evidence type="ECO:0000313" key="8">
    <source>
        <dbReference type="EMBL" id="REI39417.1"/>
    </source>
</evidence>
<dbReference type="Proteomes" id="UP000263486">
    <property type="component" value="Unassembled WGS sequence"/>
</dbReference>
<feature type="transmembrane region" description="Helical" evidence="7">
    <location>
        <begin position="73"/>
        <end position="94"/>
    </location>
</feature>
<dbReference type="PANTHER" id="PTHR43663:SF1">
    <property type="entry name" value="CHROMATE TRANSPORTER"/>
    <property type="match status" value="1"/>
</dbReference>
<keyword evidence="3" id="KW-1003">Cell membrane</keyword>
<protein>
    <submittedName>
        <fullName evidence="8">Chromate transporter</fullName>
    </submittedName>
</protein>
<feature type="transmembrane region" description="Helical" evidence="7">
    <location>
        <begin position="133"/>
        <end position="151"/>
    </location>
</feature>
<dbReference type="RefSeq" id="WP_114643653.1">
    <property type="nucleotide sequence ID" value="NZ_JAACIO010000002.1"/>
</dbReference>
<organism evidence="8 9">
    <name type="scientific">Psychrilyobacter piezotolerans</name>
    <dbReference type="NCBI Taxonomy" id="2293438"/>
    <lineage>
        <taxon>Bacteria</taxon>
        <taxon>Fusobacteriati</taxon>
        <taxon>Fusobacteriota</taxon>
        <taxon>Fusobacteriia</taxon>
        <taxon>Fusobacteriales</taxon>
        <taxon>Fusobacteriaceae</taxon>
        <taxon>Psychrilyobacter</taxon>
    </lineage>
</organism>
<reference evidence="8 9" key="1">
    <citation type="submission" date="2018-08" db="EMBL/GenBank/DDBJ databases">
        <title>Draft genome sequence of Psychrilyobacter sp. strain SD5 isolated from Black Sea water.</title>
        <authorList>
            <person name="Yadav S."/>
            <person name="Villanueva L."/>
            <person name="Damste J.S.S."/>
        </authorList>
    </citation>
    <scope>NUCLEOTIDE SEQUENCE [LARGE SCALE GENOMIC DNA]</scope>
    <source>
        <strain evidence="8 9">SD5</strain>
    </source>
</reference>
<evidence type="ECO:0000313" key="9">
    <source>
        <dbReference type="Proteomes" id="UP000263486"/>
    </source>
</evidence>
<evidence type="ECO:0000256" key="5">
    <source>
        <dbReference type="ARBA" id="ARBA00022989"/>
    </source>
</evidence>